<dbReference type="InterPro" id="IPR050490">
    <property type="entry name" value="Bact_solute-bd_prot1"/>
</dbReference>
<sequence length="371" mass="41095">IALEKLGFELSAPVGAYDAAWLGGSSLPSHVKAGWAAPIQPLIDNTEITDYDVLNMDDFLEGPLNMMKYGDVLYGLPWFAATVIQYSRKDIFDKFGIAGPPDTINEFVATVKLVNTPEIPGVALRGAPNRNMNQWHFPIFLRGLGGKYFRDIEKGDLYPVLDSPQAIEAARIYGELLRDYGVPGAPTSTFDDVVIAMQQGKVVMCIEGAPLAGRILDPEQSKVVGKLYFALVPKGPAGRFPSFTGHGWLIPSNAQEKEAGWLFMQWATSRDTLLKTSLNYKHIAVTRKSIWTDAAFVKRWGYAGGFLEKFMNSLEIGYPEFRPRIPEWPEVGDTVALALNQVIVGTKTAEEAFKAVNKEVLRIMKEADYIK</sequence>
<dbReference type="InterPro" id="IPR006059">
    <property type="entry name" value="SBP"/>
</dbReference>
<name>X0S4U1_9ZZZZ</name>
<dbReference type="AlphaFoldDB" id="X0S4U1"/>
<evidence type="ECO:0000313" key="1">
    <source>
        <dbReference type="EMBL" id="GAF70266.1"/>
    </source>
</evidence>
<dbReference type="SUPFAM" id="SSF53850">
    <property type="entry name" value="Periplasmic binding protein-like II"/>
    <property type="match status" value="1"/>
</dbReference>
<evidence type="ECO:0008006" key="2">
    <source>
        <dbReference type="Google" id="ProtNLM"/>
    </source>
</evidence>
<dbReference type="PANTHER" id="PTHR43649:SF12">
    <property type="entry name" value="DIACETYLCHITOBIOSE BINDING PROTEIN DASA"/>
    <property type="match status" value="1"/>
</dbReference>
<dbReference type="EMBL" id="BARS01006557">
    <property type="protein sequence ID" value="GAF70266.1"/>
    <property type="molecule type" value="Genomic_DNA"/>
</dbReference>
<organism evidence="1">
    <name type="scientific">marine sediment metagenome</name>
    <dbReference type="NCBI Taxonomy" id="412755"/>
    <lineage>
        <taxon>unclassified sequences</taxon>
        <taxon>metagenomes</taxon>
        <taxon>ecological metagenomes</taxon>
    </lineage>
</organism>
<accession>X0S4U1</accession>
<dbReference type="Pfam" id="PF01547">
    <property type="entry name" value="SBP_bac_1"/>
    <property type="match status" value="1"/>
</dbReference>
<proteinExistence type="predicted"/>
<protein>
    <recommendedName>
        <fullName evidence="2">Extracellular solute-binding protein</fullName>
    </recommendedName>
</protein>
<dbReference type="PANTHER" id="PTHR43649">
    <property type="entry name" value="ARABINOSE-BINDING PROTEIN-RELATED"/>
    <property type="match status" value="1"/>
</dbReference>
<reference evidence="1" key="1">
    <citation type="journal article" date="2014" name="Front. Microbiol.">
        <title>High frequency of phylogenetically diverse reductive dehalogenase-homologous genes in deep subseafloor sedimentary metagenomes.</title>
        <authorList>
            <person name="Kawai M."/>
            <person name="Futagami T."/>
            <person name="Toyoda A."/>
            <person name="Takaki Y."/>
            <person name="Nishi S."/>
            <person name="Hori S."/>
            <person name="Arai W."/>
            <person name="Tsubouchi T."/>
            <person name="Morono Y."/>
            <person name="Uchiyama I."/>
            <person name="Ito T."/>
            <person name="Fujiyama A."/>
            <person name="Inagaki F."/>
            <person name="Takami H."/>
        </authorList>
    </citation>
    <scope>NUCLEOTIDE SEQUENCE</scope>
    <source>
        <strain evidence="1">Expedition CK06-06</strain>
    </source>
</reference>
<dbReference type="Gene3D" id="3.40.190.10">
    <property type="entry name" value="Periplasmic binding protein-like II"/>
    <property type="match status" value="2"/>
</dbReference>
<gene>
    <name evidence="1" type="ORF">S01H1_12750</name>
</gene>
<comment type="caution">
    <text evidence="1">The sequence shown here is derived from an EMBL/GenBank/DDBJ whole genome shotgun (WGS) entry which is preliminary data.</text>
</comment>
<feature type="non-terminal residue" evidence="1">
    <location>
        <position position="1"/>
    </location>
</feature>